<keyword evidence="2" id="KW-1185">Reference proteome</keyword>
<reference evidence="1" key="1">
    <citation type="submission" date="2017-05" db="EMBL/GenBank/DDBJ databases">
        <authorList>
            <person name="Varghese N."/>
            <person name="Submissions S."/>
        </authorList>
    </citation>
    <scope>NUCLEOTIDE SEQUENCE</scope>
    <source>
        <strain evidence="1">Su22</strain>
    </source>
</reference>
<comment type="caution">
    <text evidence="1">The sequence shown here is derived from an EMBL/GenBank/DDBJ whole genome shotgun (WGS) entry which is preliminary data.</text>
</comment>
<accession>A0AA45WXA1</accession>
<dbReference type="Proteomes" id="UP001158066">
    <property type="component" value="Unassembled WGS sequence"/>
</dbReference>
<protein>
    <submittedName>
        <fullName evidence="1">Uncharacterized protein</fullName>
    </submittedName>
</protein>
<dbReference type="RefSeq" id="WP_283409949.1">
    <property type="nucleotide sequence ID" value="NZ_FXUF01000011.1"/>
</dbReference>
<evidence type="ECO:0000313" key="1">
    <source>
        <dbReference type="EMBL" id="SMP63462.1"/>
    </source>
</evidence>
<dbReference type="EMBL" id="FXUF01000011">
    <property type="protein sequence ID" value="SMP63462.1"/>
    <property type="molecule type" value="Genomic_DNA"/>
</dbReference>
<dbReference type="AlphaFoldDB" id="A0AA45WXA1"/>
<proteinExistence type="predicted"/>
<sequence length="81" mass="9394">MIGFWNRREVYVGTSLDQYQRVCDALEKSRIKYKTRVVNRNNANVMGSGRARTGTAGQRLDLAYTYYVYVHKDDNEKVSPV</sequence>
<name>A0AA45WXA1_9CLOT</name>
<gene>
    <name evidence="1" type="ORF">SAMN06296020_11126</name>
</gene>
<organism evidence="1 2">
    <name type="scientific">Anoxynatronum buryatiense</name>
    <dbReference type="NCBI Taxonomy" id="489973"/>
    <lineage>
        <taxon>Bacteria</taxon>
        <taxon>Bacillati</taxon>
        <taxon>Bacillota</taxon>
        <taxon>Clostridia</taxon>
        <taxon>Eubacteriales</taxon>
        <taxon>Clostridiaceae</taxon>
        <taxon>Anoxynatronum</taxon>
    </lineage>
</organism>
<evidence type="ECO:0000313" key="2">
    <source>
        <dbReference type="Proteomes" id="UP001158066"/>
    </source>
</evidence>